<dbReference type="Proteomes" id="UP001500929">
    <property type="component" value="Unassembled WGS sequence"/>
</dbReference>
<dbReference type="Gene3D" id="3.90.1860.10">
    <property type="entry name" value="tRNA-splicing ligase RtcB"/>
    <property type="match status" value="1"/>
</dbReference>
<evidence type="ECO:0000313" key="11">
    <source>
        <dbReference type="Proteomes" id="UP001500929"/>
    </source>
</evidence>
<keyword evidence="6" id="KW-0692">RNA repair</keyword>
<dbReference type="EMBL" id="BAAAQY010000003">
    <property type="protein sequence ID" value="GAA2230118.1"/>
    <property type="molecule type" value="Genomic_DNA"/>
</dbReference>
<keyword evidence="8" id="KW-0464">Manganese</keyword>
<keyword evidence="11" id="KW-1185">Reference proteome</keyword>
<comment type="caution">
    <text evidence="10">The sequence shown here is derived from an EMBL/GenBank/DDBJ whole genome shotgun (WGS) entry which is preliminary data.</text>
</comment>
<dbReference type="PANTHER" id="PTHR43749:SF2">
    <property type="entry name" value="RNA-SPLICING LIGASE RTCB"/>
    <property type="match status" value="1"/>
</dbReference>
<evidence type="ECO:0000256" key="2">
    <source>
        <dbReference type="ARBA" id="ARBA00012726"/>
    </source>
</evidence>
<evidence type="ECO:0000256" key="5">
    <source>
        <dbReference type="ARBA" id="ARBA00022741"/>
    </source>
</evidence>
<dbReference type="PANTHER" id="PTHR43749">
    <property type="entry name" value="RNA-SPLICING LIGASE RTCB"/>
    <property type="match status" value="1"/>
</dbReference>
<dbReference type="InterPro" id="IPR052915">
    <property type="entry name" value="RtcB-like"/>
</dbReference>
<comment type="cofactor">
    <cofactor evidence="1">
        <name>Mn(2+)</name>
        <dbReference type="ChEBI" id="CHEBI:29035"/>
    </cofactor>
</comment>
<evidence type="ECO:0000256" key="8">
    <source>
        <dbReference type="ARBA" id="ARBA00023211"/>
    </source>
</evidence>
<dbReference type="EC" id="6.5.1.8" evidence="2"/>
<dbReference type="InterPro" id="IPR036025">
    <property type="entry name" value="RtcB-like_sf"/>
</dbReference>
<dbReference type="SUPFAM" id="SSF103365">
    <property type="entry name" value="Hypothetical protein PH1602"/>
    <property type="match status" value="1"/>
</dbReference>
<evidence type="ECO:0000256" key="1">
    <source>
        <dbReference type="ARBA" id="ARBA00001936"/>
    </source>
</evidence>
<dbReference type="InterPro" id="IPR001233">
    <property type="entry name" value="RtcB"/>
</dbReference>
<evidence type="ECO:0000256" key="7">
    <source>
        <dbReference type="ARBA" id="ARBA00023134"/>
    </source>
</evidence>
<evidence type="ECO:0000313" key="10">
    <source>
        <dbReference type="EMBL" id="GAA2230118.1"/>
    </source>
</evidence>
<gene>
    <name evidence="10" type="ORF">GCM10009851_13570</name>
</gene>
<reference evidence="11" key="1">
    <citation type="journal article" date="2019" name="Int. J. Syst. Evol. Microbiol.">
        <title>The Global Catalogue of Microorganisms (GCM) 10K type strain sequencing project: providing services to taxonomists for standard genome sequencing and annotation.</title>
        <authorList>
            <consortium name="The Broad Institute Genomics Platform"/>
            <consortium name="The Broad Institute Genome Sequencing Center for Infectious Disease"/>
            <person name="Wu L."/>
            <person name="Ma J."/>
        </authorList>
    </citation>
    <scope>NUCLEOTIDE SEQUENCE [LARGE SCALE GENOMIC DNA]</scope>
    <source>
        <strain evidence="11">JCM 16117</strain>
    </source>
</reference>
<keyword evidence="4" id="KW-0479">Metal-binding</keyword>
<keyword evidence="7" id="KW-0342">GTP-binding</keyword>
<proteinExistence type="predicted"/>
<comment type="catalytic activity">
    <reaction evidence="9">
        <text>a 3'-end 3'-phospho-ribonucleotide-RNA + a 5'-end dephospho-ribonucleoside-RNA + GTP = a ribonucleotidyl-ribonucleotide-RNA + GMP + diphosphate</text>
        <dbReference type="Rhea" id="RHEA:68076"/>
        <dbReference type="Rhea" id="RHEA-COMP:10463"/>
        <dbReference type="Rhea" id="RHEA-COMP:13936"/>
        <dbReference type="Rhea" id="RHEA-COMP:17355"/>
        <dbReference type="ChEBI" id="CHEBI:33019"/>
        <dbReference type="ChEBI" id="CHEBI:37565"/>
        <dbReference type="ChEBI" id="CHEBI:58115"/>
        <dbReference type="ChEBI" id="CHEBI:83062"/>
        <dbReference type="ChEBI" id="CHEBI:138284"/>
        <dbReference type="ChEBI" id="CHEBI:173118"/>
        <dbReference type="EC" id="6.5.1.8"/>
    </reaction>
</comment>
<keyword evidence="5" id="KW-0547">Nucleotide-binding</keyword>
<keyword evidence="3" id="KW-0436">Ligase</keyword>
<protein>
    <recommendedName>
        <fullName evidence="2">3'-phosphate/5'-hydroxy nucleic acid ligase</fullName>
        <ecNumber evidence="2">6.5.1.8</ecNumber>
    </recommendedName>
</protein>
<organism evidence="10 11">
    <name type="scientific">Herbiconiux moechotypicola</name>
    <dbReference type="NCBI Taxonomy" id="637393"/>
    <lineage>
        <taxon>Bacteria</taxon>
        <taxon>Bacillati</taxon>
        <taxon>Actinomycetota</taxon>
        <taxon>Actinomycetes</taxon>
        <taxon>Micrococcales</taxon>
        <taxon>Microbacteriaceae</taxon>
        <taxon>Herbiconiux</taxon>
    </lineage>
</organism>
<dbReference type="Pfam" id="PF01139">
    <property type="entry name" value="RtcB"/>
    <property type="match status" value="1"/>
</dbReference>
<evidence type="ECO:0000256" key="3">
    <source>
        <dbReference type="ARBA" id="ARBA00022598"/>
    </source>
</evidence>
<name>A0ABP5QA65_9MICO</name>
<accession>A0ABP5QA65</accession>
<evidence type="ECO:0000256" key="6">
    <source>
        <dbReference type="ARBA" id="ARBA00022800"/>
    </source>
</evidence>
<sequence>MGTGSYIVRGLGNPASFQSASHGAGRKMSRSAAKRAFTVDDLVEQTAGIESRKDAGVVDEIPGAYKDIHGVIAAQRDLVDVVEHLQTVLCVKG</sequence>
<evidence type="ECO:0000256" key="9">
    <source>
        <dbReference type="ARBA" id="ARBA00047746"/>
    </source>
</evidence>
<evidence type="ECO:0000256" key="4">
    <source>
        <dbReference type="ARBA" id="ARBA00022723"/>
    </source>
</evidence>